<dbReference type="Pfam" id="PF00669">
    <property type="entry name" value="Flagellin_N"/>
    <property type="match status" value="1"/>
</dbReference>
<organism evidence="2 3">
    <name type="scientific">Candidatus Galacturonatibacter soehngenii</name>
    <dbReference type="NCBI Taxonomy" id="2307010"/>
    <lineage>
        <taxon>Bacteria</taxon>
        <taxon>Bacillati</taxon>
        <taxon>Bacillota</taxon>
        <taxon>Clostridia</taxon>
        <taxon>Lachnospirales</taxon>
        <taxon>Lachnospiraceae</taxon>
        <taxon>Candidatus Galacturonatibacter</taxon>
    </lineage>
</organism>
<dbReference type="EMBL" id="WAGX01000008">
    <property type="protein sequence ID" value="KAB1434321.1"/>
    <property type="molecule type" value="Genomic_DNA"/>
</dbReference>
<accession>A0A7V7UA74</accession>
<protein>
    <recommendedName>
        <fullName evidence="1">Flagellin N-terminal domain-containing protein</fullName>
    </recommendedName>
</protein>
<dbReference type="GO" id="GO:0005198">
    <property type="term" value="F:structural molecule activity"/>
    <property type="evidence" value="ECO:0007669"/>
    <property type="project" value="InterPro"/>
</dbReference>
<gene>
    <name evidence="2" type="ORF">F7O84_17690</name>
</gene>
<reference evidence="2 3" key="1">
    <citation type="submission" date="2019-09" db="EMBL/GenBank/DDBJ databases">
        <authorList>
            <person name="Valk L.C."/>
        </authorList>
    </citation>
    <scope>NUCLEOTIDE SEQUENCE [LARGE SCALE GENOMIC DNA]</scope>
    <source>
        <strain evidence="2">GalUA</strain>
    </source>
</reference>
<sequence>MGIRITNKMMTNNSLNNLNVNKILHDRASTQVATQQKITRASEDPVVAIRALRLKSSLGTLNQYYEKNIPDAKTWLQNTQTALANMETCASAIRGLATKLSSGQYSLSEKKDLLAEYQSLREQIYSEGNADLSGRSLLTGHKTNMDLAFKKEDTSASYRITERFSGTDVESINYVSGAVNVNSNDILASTDTEYDQNTVKNNTLYRMRLSYGDLSENSDPTATGLTYSSSGKLSTDLTVAISGSTTGYVKANVKLDAATGTVSATIDGTDSIGGSYSAAVDSVTGIVTISDSSGTVVGNFNYELDGNKVTASKTVTVNAVSLSDAGGNDAAYLNTSAEGITFIKETGELILGAGVYQSLQNCGDDAISFTYEKTGFGEGELKPEHYFDCTNLVTGAEYTNQDVAQSINYTVNFNQTITVNTEAKDVFDHSIGRDVDDMIAALEAAIAADTKKEQLEAMLKDSQYSNKKEYIQSMLDAVEKEQTYSKNKLQSLAEQSITNFNGYVGAITRAKTEVGSKLSRLSLVEERALKQQTNLKTLSEENIGIELSDAIINQEAASLAYNAALTATSKIISNSLLDFL</sequence>
<proteinExistence type="predicted"/>
<dbReference type="GO" id="GO:0009288">
    <property type="term" value="C:bacterial-type flagellum"/>
    <property type="evidence" value="ECO:0007669"/>
    <property type="project" value="InterPro"/>
</dbReference>
<dbReference type="RefSeq" id="WP_151148333.1">
    <property type="nucleotide sequence ID" value="NZ_WAGX01000008.1"/>
</dbReference>
<dbReference type="Gene3D" id="1.20.1330.10">
    <property type="entry name" value="f41 fragment of flagellin, N-terminal domain"/>
    <property type="match status" value="2"/>
</dbReference>
<keyword evidence="3" id="KW-1185">Reference proteome</keyword>
<evidence type="ECO:0000313" key="3">
    <source>
        <dbReference type="Proteomes" id="UP000461768"/>
    </source>
</evidence>
<comment type="caution">
    <text evidence="2">The sequence shown here is derived from an EMBL/GenBank/DDBJ whole genome shotgun (WGS) entry which is preliminary data.</text>
</comment>
<feature type="domain" description="Flagellin N-terminal" evidence="1">
    <location>
        <begin position="5"/>
        <end position="143"/>
    </location>
</feature>
<dbReference type="Proteomes" id="UP000461768">
    <property type="component" value="Unassembled WGS sequence"/>
</dbReference>
<dbReference type="OrthoDB" id="9758307at2"/>
<dbReference type="AlphaFoldDB" id="A0A7V7UA74"/>
<dbReference type="PANTHER" id="PTHR42792">
    <property type="entry name" value="FLAGELLIN"/>
    <property type="match status" value="1"/>
</dbReference>
<name>A0A7V7UA74_9FIRM</name>
<reference evidence="2 3" key="2">
    <citation type="submission" date="2020-02" db="EMBL/GenBank/DDBJ databases">
        <title>Candidatus Galacturonibacter soehngenii shows hetero-acetogenic catabolism of galacturonic acid but lacks a canonical carbon monoxide dehydrogenase/acetyl-CoA synthase complex.</title>
        <authorList>
            <person name="Diender M."/>
            <person name="Stouten G.R."/>
            <person name="Petersen J.F."/>
            <person name="Nielsen P.H."/>
            <person name="Dueholm M.S."/>
            <person name="Pronk J.T."/>
            <person name="Van Loosdrecht M.C.M."/>
        </authorList>
    </citation>
    <scope>NUCLEOTIDE SEQUENCE [LARGE SCALE GENOMIC DNA]</scope>
    <source>
        <strain evidence="2">GalUA</strain>
    </source>
</reference>
<dbReference type="InterPro" id="IPR001029">
    <property type="entry name" value="Flagellin_N"/>
</dbReference>
<dbReference type="InterPro" id="IPR001492">
    <property type="entry name" value="Flagellin"/>
</dbReference>
<dbReference type="PANTHER" id="PTHR42792:SF1">
    <property type="entry name" value="FLAGELLAR HOOK-ASSOCIATED PROTEIN 3"/>
    <property type="match status" value="1"/>
</dbReference>
<evidence type="ECO:0000259" key="1">
    <source>
        <dbReference type="Pfam" id="PF00669"/>
    </source>
</evidence>
<dbReference type="SUPFAM" id="SSF64518">
    <property type="entry name" value="Phase 1 flagellin"/>
    <property type="match status" value="1"/>
</dbReference>
<evidence type="ECO:0000313" key="2">
    <source>
        <dbReference type="EMBL" id="KAB1434321.1"/>
    </source>
</evidence>